<dbReference type="PIRSF" id="PIRSF003101">
    <property type="entry name" value="FtsA"/>
    <property type="match status" value="1"/>
</dbReference>
<evidence type="ECO:0000313" key="10">
    <source>
        <dbReference type="EMBL" id="GAP64607.1"/>
    </source>
</evidence>
<evidence type="ECO:0000256" key="3">
    <source>
        <dbReference type="ARBA" id="ARBA00022618"/>
    </source>
</evidence>
<accession>A0A0M9UE34</accession>
<dbReference type="InterPro" id="IPR003494">
    <property type="entry name" value="SHS2_FtsA"/>
</dbReference>
<dbReference type="GO" id="GO:0009898">
    <property type="term" value="C:cytoplasmic side of plasma membrane"/>
    <property type="evidence" value="ECO:0007669"/>
    <property type="project" value="UniProtKB-UniRule"/>
</dbReference>
<evidence type="ECO:0000313" key="12">
    <source>
        <dbReference type="Proteomes" id="UP000037784"/>
    </source>
</evidence>
<comment type="caution">
    <text evidence="10">The sequence shown here is derived from an EMBL/GenBank/DDBJ whole genome shotgun (WGS) entry which is preliminary data.</text>
</comment>
<keyword evidence="2 7" id="KW-1003">Cell membrane</keyword>
<dbReference type="PANTHER" id="PTHR32432:SF4">
    <property type="entry name" value="CELL DIVISION PROTEIN FTSA"/>
    <property type="match status" value="1"/>
</dbReference>
<protein>
    <recommendedName>
        <fullName evidence="7 8">Cell division protein FtsA</fullName>
    </recommendedName>
</protein>
<dbReference type="GO" id="GO:0032153">
    <property type="term" value="C:cell division site"/>
    <property type="evidence" value="ECO:0007669"/>
    <property type="project" value="UniProtKB-UniRule"/>
</dbReference>
<comment type="subunit">
    <text evidence="7">Self-interacts. Interacts with FtsZ.</text>
</comment>
<dbReference type="EMBL" id="LGKN01000006">
    <property type="protein sequence ID" value="KPL87198.1"/>
    <property type="molecule type" value="Genomic_DNA"/>
</dbReference>
<dbReference type="HAMAP" id="MF_02033">
    <property type="entry name" value="FtsA"/>
    <property type="match status" value="1"/>
</dbReference>
<reference evidence="12" key="3">
    <citation type="submission" date="2015-08" db="EMBL/GenBank/DDBJ databases">
        <title>Draft Genome Sequence of a Heterotrophic Facultative Anaerobic Bacterium Ardenticatena maritima Strain 110S.</title>
        <authorList>
            <person name="Kawaichi S."/>
            <person name="Yoshida T."/>
            <person name="Sako Y."/>
            <person name="Nakamura R."/>
        </authorList>
    </citation>
    <scope>NUCLEOTIDE SEQUENCE [LARGE SCALE GENOMIC DNA]</scope>
    <source>
        <strain evidence="12">110S</strain>
    </source>
</reference>
<comment type="similarity">
    <text evidence="7 8">Belongs to the FtsA/MreB family.</text>
</comment>
<dbReference type="NCBIfam" id="TIGR01174">
    <property type="entry name" value="ftsA"/>
    <property type="match status" value="1"/>
</dbReference>
<dbReference type="SMART" id="SM00842">
    <property type="entry name" value="FtsA"/>
    <property type="match status" value="1"/>
</dbReference>
<dbReference type="STRING" id="872965.SE16_11825"/>
<dbReference type="InterPro" id="IPR020823">
    <property type="entry name" value="Cell_div_FtsA"/>
</dbReference>
<keyword evidence="5 7" id="KW-0472">Membrane</keyword>
<organism evidence="10 12">
    <name type="scientific">Ardenticatena maritima</name>
    <dbReference type="NCBI Taxonomy" id="872965"/>
    <lineage>
        <taxon>Bacteria</taxon>
        <taxon>Bacillati</taxon>
        <taxon>Chloroflexota</taxon>
        <taxon>Ardenticatenia</taxon>
        <taxon>Ardenticatenales</taxon>
        <taxon>Ardenticatenaceae</taxon>
        <taxon>Ardenticatena</taxon>
    </lineage>
</organism>
<dbReference type="InParanoid" id="A0A0M9UE34"/>
<dbReference type="RefSeq" id="WP_054494323.1">
    <property type="nucleotide sequence ID" value="NZ_BBZA01000292.1"/>
</dbReference>
<evidence type="ECO:0000256" key="7">
    <source>
        <dbReference type="HAMAP-Rule" id="MF_02033"/>
    </source>
</evidence>
<keyword evidence="12" id="KW-1185">Reference proteome</keyword>
<evidence type="ECO:0000256" key="4">
    <source>
        <dbReference type="ARBA" id="ARBA00023016"/>
    </source>
</evidence>
<dbReference type="PATRIC" id="fig|872965.6.peg.2825"/>
<sequence length="411" mass="43752">MSHVVVGLDIGTSKVACLIGEVERGNRIHVVGVGVAPSQGVKKGVIVDVAAASAAVEEAVHKAERAAGVQVESAFVGVAGAHIAGINSRGTVSIARSNHRVEAQDVRRALESARTVAIPHSQEVVHIIPRGYWLDGENGVRNPIGLHGYRLEVEAHIVTAAVTALQTLEECCRNAGVLVEAFVLEPLASGEAVLEEDEKELGVVLVDIGGGTTDISIFLEGSVWHTASLPLGGAHLTHDLAVALQCPVATAERLKLRYGAAHPESVVEDEVIEVSAFGDTSVQQVWRSEIAEILAYRVADIFDLIQREIKRSGYDGLLPAGLVFCGGTANLPGLREAAHEVFGLPVRIAPPHTERLSGLVDVLGSPTYATSVGLLEWGAHHHQVKEPTPQRAEVQSPWARLREWLQMLLPS</sequence>
<comment type="similarity">
    <text evidence="1">Belongs to the heat shock protein 70 family.</text>
</comment>
<dbReference type="InterPro" id="IPR018181">
    <property type="entry name" value="Heat_shock_70_CS"/>
</dbReference>
<dbReference type="OrthoDB" id="9768127at2"/>
<dbReference type="CDD" id="cd24048">
    <property type="entry name" value="ASKHA_NBD_FtsA"/>
    <property type="match status" value="1"/>
</dbReference>
<dbReference type="InterPro" id="IPR043129">
    <property type="entry name" value="ATPase_NBD"/>
</dbReference>
<dbReference type="Gene3D" id="3.30.420.40">
    <property type="match status" value="2"/>
</dbReference>
<evidence type="ECO:0000256" key="1">
    <source>
        <dbReference type="ARBA" id="ARBA00007381"/>
    </source>
</evidence>
<dbReference type="Gene3D" id="3.30.1490.110">
    <property type="match status" value="1"/>
</dbReference>
<dbReference type="AlphaFoldDB" id="A0A0M9UE34"/>
<dbReference type="Proteomes" id="UP000037784">
    <property type="component" value="Unassembled WGS sequence"/>
</dbReference>
<dbReference type="PANTHER" id="PTHR32432">
    <property type="entry name" value="CELL DIVISION PROTEIN FTSA-RELATED"/>
    <property type="match status" value="1"/>
</dbReference>
<keyword evidence="3 7" id="KW-0132">Cell division</keyword>
<evidence type="ECO:0000313" key="13">
    <source>
        <dbReference type="Proteomes" id="UP000050502"/>
    </source>
</evidence>
<dbReference type="PROSITE" id="PS00329">
    <property type="entry name" value="HSP70_2"/>
    <property type="match status" value="1"/>
</dbReference>
<reference evidence="11 13" key="2">
    <citation type="submission" date="2015-07" db="EMBL/GenBank/DDBJ databases">
        <title>Whole genome sequence of Ardenticatena maritima DSM 23922.</title>
        <authorList>
            <person name="Hemp J."/>
            <person name="Ward L.M."/>
            <person name="Pace L.A."/>
            <person name="Fischer W.W."/>
        </authorList>
    </citation>
    <scope>NUCLEOTIDE SEQUENCE [LARGE SCALE GENOMIC DNA]</scope>
    <source>
        <strain evidence="11 13">110S</strain>
    </source>
</reference>
<name>A0A0M9UE34_9CHLR</name>
<feature type="domain" description="SHS2" evidence="9">
    <location>
        <begin position="5"/>
        <end position="193"/>
    </location>
</feature>
<evidence type="ECO:0000256" key="6">
    <source>
        <dbReference type="ARBA" id="ARBA00023306"/>
    </source>
</evidence>
<dbReference type="EMBL" id="BBZA01000292">
    <property type="protein sequence ID" value="GAP64607.1"/>
    <property type="molecule type" value="Genomic_DNA"/>
</dbReference>
<evidence type="ECO:0000313" key="11">
    <source>
        <dbReference type="EMBL" id="KPL87198.1"/>
    </source>
</evidence>
<gene>
    <name evidence="7 10" type="primary">ftsA</name>
    <name evidence="10" type="ORF">ARMA_3030</name>
    <name evidence="11" type="ORF">SE16_11825</name>
</gene>
<keyword evidence="6 7" id="KW-0131">Cell cycle</keyword>
<comment type="function">
    <text evidence="7 8">Cell division protein that is involved in the assembly of the Z ring. May serve as a membrane anchor for the Z ring.</text>
</comment>
<keyword evidence="4" id="KW-0346">Stress response</keyword>
<dbReference type="GO" id="GO:0043093">
    <property type="term" value="P:FtsZ-dependent cytokinesis"/>
    <property type="evidence" value="ECO:0007669"/>
    <property type="project" value="UniProtKB-UniRule"/>
</dbReference>
<dbReference type="FunCoup" id="A0A0M9UE34">
    <property type="interactions" value="202"/>
</dbReference>
<evidence type="ECO:0000259" key="9">
    <source>
        <dbReference type="SMART" id="SM00842"/>
    </source>
</evidence>
<dbReference type="InterPro" id="IPR050696">
    <property type="entry name" value="FtsA/MreB"/>
</dbReference>
<reference evidence="10 12" key="1">
    <citation type="journal article" date="2015" name="Genome Announc.">
        <title>Draft Genome Sequence of a Heterotrophic Facultative Anaerobic Thermophilic Bacterium, Ardenticatena maritima Strain 110ST.</title>
        <authorList>
            <person name="Kawaichi S."/>
            <person name="Yoshida T."/>
            <person name="Sako Y."/>
            <person name="Nakamura R."/>
        </authorList>
    </citation>
    <scope>NUCLEOTIDE SEQUENCE [LARGE SCALE GENOMIC DNA]</scope>
    <source>
        <strain evidence="10 12">110S</strain>
    </source>
</reference>
<dbReference type="Proteomes" id="UP000050502">
    <property type="component" value="Unassembled WGS sequence"/>
</dbReference>
<dbReference type="SUPFAM" id="SSF53067">
    <property type="entry name" value="Actin-like ATPase domain"/>
    <property type="match status" value="2"/>
</dbReference>
<evidence type="ECO:0000256" key="5">
    <source>
        <dbReference type="ARBA" id="ARBA00023136"/>
    </source>
</evidence>
<comment type="subcellular location">
    <subcellularLocation>
        <location evidence="7">Cell membrane</location>
        <topology evidence="7">Peripheral membrane protein</topology>
        <orientation evidence="7">Cytoplasmic side</orientation>
    </subcellularLocation>
    <text evidence="7">Localizes to the Z ring in an FtsZ-dependent manner. Targeted to the membrane through a conserved C-terminal amphipathic helix.</text>
</comment>
<evidence type="ECO:0000256" key="8">
    <source>
        <dbReference type="PIRNR" id="PIRNR003101"/>
    </source>
</evidence>
<dbReference type="Pfam" id="PF14450">
    <property type="entry name" value="FtsA"/>
    <property type="match status" value="2"/>
</dbReference>
<dbReference type="Pfam" id="PF02491">
    <property type="entry name" value="SHS2_FTSA"/>
    <property type="match status" value="1"/>
</dbReference>
<proteinExistence type="inferred from homology"/>
<evidence type="ECO:0000256" key="2">
    <source>
        <dbReference type="ARBA" id="ARBA00022475"/>
    </source>
</evidence>